<name>A0ABT8KMR4_9BACT</name>
<comment type="caution">
    <text evidence="2">The sequence shown here is derived from an EMBL/GenBank/DDBJ whole genome shotgun (WGS) entry which is preliminary data.</text>
</comment>
<reference evidence="2" key="1">
    <citation type="submission" date="2023-06" db="EMBL/GenBank/DDBJ databases">
        <title>Genomic of Parafulvivirga corallium.</title>
        <authorList>
            <person name="Wang G."/>
        </authorList>
    </citation>
    <scope>NUCLEOTIDE SEQUENCE</scope>
    <source>
        <strain evidence="2">BMA10</strain>
    </source>
</reference>
<dbReference type="EMBL" id="JAUJEA010000003">
    <property type="protein sequence ID" value="MDN5201733.1"/>
    <property type="molecule type" value="Genomic_DNA"/>
</dbReference>
<accession>A0ABT8KMR4</accession>
<dbReference type="RefSeq" id="WP_346751762.1">
    <property type="nucleotide sequence ID" value="NZ_JAUJEA010000003.1"/>
</dbReference>
<keyword evidence="1" id="KW-0732">Signal</keyword>
<evidence type="ECO:0000313" key="3">
    <source>
        <dbReference type="Proteomes" id="UP001172082"/>
    </source>
</evidence>
<dbReference type="Proteomes" id="UP001172082">
    <property type="component" value="Unassembled WGS sequence"/>
</dbReference>
<organism evidence="2 3">
    <name type="scientific">Splendidivirga corallicola</name>
    <dbReference type="NCBI Taxonomy" id="3051826"/>
    <lineage>
        <taxon>Bacteria</taxon>
        <taxon>Pseudomonadati</taxon>
        <taxon>Bacteroidota</taxon>
        <taxon>Cytophagia</taxon>
        <taxon>Cytophagales</taxon>
        <taxon>Splendidivirgaceae</taxon>
        <taxon>Splendidivirga</taxon>
    </lineage>
</organism>
<feature type="chain" id="PRO_5045723305" description="Outer membrane protein beta-barrel domain-containing protein" evidence="1">
    <location>
        <begin position="21"/>
        <end position="211"/>
    </location>
</feature>
<feature type="signal peptide" evidence="1">
    <location>
        <begin position="1"/>
        <end position="20"/>
    </location>
</feature>
<evidence type="ECO:0008006" key="4">
    <source>
        <dbReference type="Google" id="ProtNLM"/>
    </source>
</evidence>
<gene>
    <name evidence="2" type="ORF">QQ008_10180</name>
</gene>
<keyword evidence="3" id="KW-1185">Reference proteome</keyword>
<evidence type="ECO:0000313" key="2">
    <source>
        <dbReference type="EMBL" id="MDN5201733.1"/>
    </source>
</evidence>
<evidence type="ECO:0000256" key="1">
    <source>
        <dbReference type="SAM" id="SignalP"/>
    </source>
</evidence>
<sequence length="211" mass="23270">MRYIVLLLIFAISSLEPLTAQDFYQDDQEIKTLLGSKTKVSWFGSVDLKTTRFVKNTNLMVGGHGGVILDNRFMLALGGYGIATATGFNGLVESDELVLQGGYGGILIGYSLLPREIVHVNFPVLIGGGGFQVYTKDDNNNFGPSFIDELIESKGFFIVEPGVEVEVNIVRFFKIALGASYRYIEGAKLDNVNNEELNDWSANLSFKFGKF</sequence>
<protein>
    <recommendedName>
        <fullName evidence="4">Outer membrane protein beta-barrel domain-containing protein</fullName>
    </recommendedName>
</protein>
<proteinExistence type="predicted"/>